<feature type="non-terminal residue" evidence="2">
    <location>
        <position position="43"/>
    </location>
</feature>
<evidence type="ECO:0000313" key="2">
    <source>
        <dbReference type="EMBL" id="SVE19281.1"/>
    </source>
</evidence>
<proteinExistence type="predicted"/>
<gene>
    <name evidence="2" type="ORF">METZ01_LOCUS472135</name>
</gene>
<dbReference type="InterPro" id="IPR011006">
    <property type="entry name" value="CheY-like_superfamily"/>
</dbReference>
<organism evidence="2">
    <name type="scientific">marine metagenome</name>
    <dbReference type="NCBI Taxonomy" id="408172"/>
    <lineage>
        <taxon>unclassified sequences</taxon>
        <taxon>metagenomes</taxon>
        <taxon>ecological metagenomes</taxon>
    </lineage>
</organism>
<reference evidence="2" key="1">
    <citation type="submission" date="2018-05" db="EMBL/GenBank/DDBJ databases">
        <authorList>
            <person name="Lanie J.A."/>
            <person name="Ng W.-L."/>
            <person name="Kazmierczak K.M."/>
            <person name="Andrzejewski T.M."/>
            <person name="Davidsen T.M."/>
            <person name="Wayne K.J."/>
            <person name="Tettelin H."/>
            <person name="Glass J.I."/>
            <person name="Rusch D."/>
            <person name="Podicherti R."/>
            <person name="Tsui H.-C.T."/>
            <person name="Winkler M.E."/>
        </authorList>
    </citation>
    <scope>NUCLEOTIDE SEQUENCE</scope>
</reference>
<name>A0A383BHK0_9ZZZZ</name>
<evidence type="ECO:0000259" key="1">
    <source>
        <dbReference type="PROSITE" id="PS50110"/>
    </source>
</evidence>
<dbReference type="Gene3D" id="3.40.50.2300">
    <property type="match status" value="1"/>
</dbReference>
<accession>A0A383BHK0</accession>
<sequence length="43" mass="4807">MINILMVDDHLIVREGIKRIINDIPDMNIISEASNGNEAMALI</sequence>
<dbReference type="AlphaFoldDB" id="A0A383BHK0"/>
<dbReference type="PROSITE" id="PS50110">
    <property type="entry name" value="RESPONSE_REGULATORY"/>
    <property type="match status" value="1"/>
</dbReference>
<dbReference type="EMBL" id="UINC01200408">
    <property type="protein sequence ID" value="SVE19281.1"/>
    <property type="molecule type" value="Genomic_DNA"/>
</dbReference>
<dbReference type="InterPro" id="IPR001789">
    <property type="entry name" value="Sig_transdc_resp-reg_receiver"/>
</dbReference>
<feature type="domain" description="Response regulatory" evidence="1">
    <location>
        <begin position="3"/>
        <end position="43"/>
    </location>
</feature>
<dbReference type="GO" id="GO:0000160">
    <property type="term" value="P:phosphorelay signal transduction system"/>
    <property type="evidence" value="ECO:0007669"/>
    <property type="project" value="InterPro"/>
</dbReference>
<protein>
    <recommendedName>
        <fullName evidence="1">Response regulatory domain-containing protein</fullName>
    </recommendedName>
</protein>
<dbReference type="SUPFAM" id="SSF52172">
    <property type="entry name" value="CheY-like"/>
    <property type="match status" value="1"/>
</dbReference>